<organism evidence="3 4">
    <name type="scientific">Xaviernesmea oryzae</name>
    <dbReference type="NCBI Taxonomy" id="464029"/>
    <lineage>
        <taxon>Bacteria</taxon>
        <taxon>Pseudomonadati</taxon>
        <taxon>Pseudomonadota</taxon>
        <taxon>Alphaproteobacteria</taxon>
        <taxon>Hyphomicrobiales</taxon>
        <taxon>Rhizobiaceae</taxon>
        <taxon>Rhizobium/Agrobacterium group</taxon>
        <taxon>Xaviernesmea</taxon>
    </lineage>
</organism>
<gene>
    <name evidence="1" type="primary">cpoB</name>
    <name evidence="3" type="ORF">SAMN02982989_4683</name>
</gene>
<evidence type="ECO:0000313" key="3">
    <source>
        <dbReference type="EMBL" id="SMF04335.1"/>
    </source>
</evidence>
<dbReference type="InterPro" id="IPR011990">
    <property type="entry name" value="TPR-like_helical_dom_sf"/>
</dbReference>
<accession>A0A1X7CWH4</accession>
<sequence length="345" mass="37026" precursor="true">MRKLVLAAMLGLMATGGPAGAFSLPKLFQGHQSAAERPSADDRPVILAQSTDAVRVQQLQEEVRQLNGRIEEMSYQLLQMQEQMRKTQEDNEFRFQDLEKNKRSEIDTTAGRPAVASNRAPAAPSAPPVQSSDDVARIIESPSDGGIGGDQSAGSRTAPPPTTLGSIDFDQNGNPRGASRNDRANNAAGLPGVDTGAQVPGRPAAPARTDPQQTASLGNENDSYQGAYNHVLAGDYSLAEREFAAYIQAYPKSARIADANFWLGEAQYSQEKYAEAAKTFLNAHQTYGKSAKAPEMLLKLGMSLAALDNTETACATLREVTKRYPSAPRAVLSKVGSEEKRLSCD</sequence>
<dbReference type="Proteomes" id="UP000192903">
    <property type="component" value="Unassembled WGS sequence"/>
</dbReference>
<dbReference type="NCBIfam" id="TIGR02795">
    <property type="entry name" value="tol_pal_ybgF"/>
    <property type="match status" value="1"/>
</dbReference>
<feature type="region of interest" description="Disordered" evidence="2">
    <location>
        <begin position="97"/>
        <end position="223"/>
    </location>
</feature>
<dbReference type="OrthoDB" id="7185608at2"/>
<feature type="compositionally biased region" description="Low complexity" evidence="2">
    <location>
        <begin position="112"/>
        <end position="123"/>
    </location>
</feature>
<dbReference type="Pfam" id="PF13432">
    <property type="entry name" value="TPR_16"/>
    <property type="match status" value="1"/>
</dbReference>
<keyword evidence="1" id="KW-0131">Cell cycle</keyword>
<feature type="compositionally biased region" description="Polar residues" evidence="2">
    <location>
        <begin position="163"/>
        <end position="174"/>
    </location>
</feature>
<reference evidence="4" key="1">
    <citation type="submission" date="2017-04" db="EMBL/GenBank/DDBJ databases">
        <authorList>
            <person name="Varghese N."/>
            <person name="Submissions S."/>
        </authorList>
    </citation>
    <scope>NUCLEOTIDE SEQUENCE [LARGE SCALE GENOMIC DNA]</scope>
    <source>
        <strain evidence="4">B4P</strain>
    </source>
</reference>
<feature type="signal peptide" evidence="1">
    <location>
        <begin position="1"/>
        <end position="21"/>
    </location>
</feature>
<feature type="compositionally biased region" description="Basic and acidic residues" evidence="2">
    <location>
        <begin position="97"/>
        <end position="106"/>
    </location>
</feature>
<proteinExistence type="inferred from homology"/>
<dbReference type="GO" id="GO:0043093">
    <property type="term" value="P:FtsZ-dependent cytokinesis"/>
    <property type="evidence" value="ECO:0007669"/>
    <property type="project" value="UniProtKB-UniRule"/>
</dbReference>
<keyword evidence="1" id="KW-0175">Coiled coil</keyword>
<evidence type="ECO:0000313" key="4">
    <source>
        <dbReference type="Proteomes" id="UP000192903"/>
    </source>
</evidence>
<keyword evidence="1" id="KW-0574">Periplasm</keyword>
<dbReference type="InterPro" id="IPR034706">
    <property type="entry name" value="CpoB"/>
</dbReference>
<evidence type="ECO:0000256" key="1">
    <source>
        <dbReference type="HAMAP-Rule" id="MF_02066"/>
    </source>
</evidence>
<dbReference type="GO" id="GO:0030288">
    <property type="term" value="C:outer membrane-bounded periplasmic space"/>
    <property type="evidence" value="ECO:0007669"/>
    <property type="project" value="UniProtKB-UniRule"/>
</dbReference>
<dbReference type="RefSeq" id="WP_085420103.1">
    <property type="nucleotide sequence ID" value="NZ_FXAF01000002.1"/>
</dbReference>
<dbReference type="Gene3D" id="1.20.5.110">
    <property type="match status" value="1"/>
</dbReference>
<feature type="coiled-coil region" evidence="1">
    <location>
        <begin position="56"/>
        <end position="90"/>
    </location>
</feature>
<comment type="subcellular location">
    <subcellularLocation>
        <location evidence="1">Periplasm</location>
    </subcellularLocation>
</comment>
<feature type="chain" id="PRO_5013410070" description="Cell division coordinator CpoB" evidence="1">
    <location>
        <begin position="22"/>
        <end position="345"/>
    </location>
</feature>
<dbReference type="Pfam" id="PF13174">
    <property type="entry name" value="TPR_6"/>
    <property type="match status" value="1"/>
</dbReference>
<comment type="function">
    <text evidence="1">Mediates coordination of peptidoglycan synthesis and outer membrane constriction during cell division.</text>
</comment>
<comment type="similarity">
    <text evidence="1">Belongs to the CpoB family.</text>
</comment>
<dbReference type="STRING" id="464029.SAMN02982989_4683"/>
<keyword evidence="4" id="KW-1185">Reference proteome</keyword>
<dbReference type="Gene3D" id="1.25.40.10">
    <property type="entry name" value="Tetratricopeptide repeat domain"/>
    <property type="match status" value="1"/>
</dbReference>
<dbReference type="SUPFAM" id="SSF48452">
    <property type="entry name" value="TPR-like"/>
    <property type="match status" value="1"/>
</dbReference>
<protein>
    <recommendedName>
        <fullName evidence="1">Cell division coordinator CpoB</fullName>
    </recommendedName>
</protein>
<keyword evidence="1" id="KW-0732">Signal</keyword>
<keyword evidence="1" id="KW-0132">Cell division</keyword>
<dbReference type="HAMAP" id="MF_02066">
    <property type="entry name" value="CpoB"/>
    <property type="match status" value="1"/>
</dbReference>
<feature type="compositionally biased region" description="Polar residues" evidence="2">
    <location>
        <begin position="210"/>
        <end position="223"/>
    </location>
</feature>
<dbReference type="InterPro" id="IPR019734">
    <property type="entry name" value="TPR_rpt"/>
</dbReference>
<dbReference type="InterPro" id="IPR014162">
    <property type="entry name" value="CpoB_C"/>
</dbReference>
<name>A0A1X7CWH4_9HYPH</name>
<evidence type="ECO:0000256" key="2">
    <source>
        <dbReference type="SAM" id="MobiDB-lite"/>
    </source>
</evidence>
<dbReference type="EMBL" id="FXAF01000002">
    <property type="protein sequence ID" value="SMF04335.1"/>
    <property type="molecule type" value="Genomic_DNA"/>
</dbReference>
<dbReference type="AlphaFoldDB" id="A0A1X7CWH4"/>